<dbReference type="Proteomes" id="UP001497382">
    <property type="component" value="Unassembled WGS sequence"/>
</dbReference>
<reference evidence="1 2" key="1">
    <citation type="submission" date="2024-04" db="EMBL/GenBank/DDBJ databases">
        <authorList>
            <person name="Rising A."/>
            <person name="Reimegard J."/>
            <person name="Sonavane S."/>
            <person name="Akerstrom W."/>
            <person name="Nylinder S."/>
            <person name="Hedman E."/>
            <person name="Kallberg Y."/>
        </authorList>
    </citation>
    <scope>NUCLEOTIDE SEQUENCE [LARGE SCALE GENOMIC DNA]</scope>
</reference>
<proteinExistence type="predicted"/>
<dbReference type="EMBL" id="CAXIEN010000107">
    <property type="protein sequence ID" value="CAL1278014.1"/>
    <property type="molecule type" value="Genomic_DNA"/>
</dbReference>
<gene>
    <name evidence="1" type="ORF">LARSCL_LOCUS9540</name>
</gene>
<keyword evidence="2" id="KW-1185">Reference proteome</keyword>
<accession>A0AAV2A581</accession>
<comment type="caution">
    <text evidence="1">The sequence shown here is derived from an EMBL/GenBank/DDBJ whole genome shotgun (WGS) entry which is preliminary data.</text>
</comment>
<dbReference type="AlphaFoldDB" id="A0AAV2A581"/>
<organism evidence="1 2">
    <name type="scientific">Larinioides sclopetarius</name>
    <dbReference type="NCBI Taxonomy" id="280406"/>
    <lineage>
        <taxon>Eukaryota</taxon>
        <taxon>Metazoa</taxon>
        <taxon>Ecdysozoa</taxon>
        <taxon>Arthropoda</taxon>
        <taxon>Chelicerata</taxon>
        <taxon>Arachnida</taxon>
        <taxon>Araneae</taxon>
        <taxon>Araneomorphae</taxon>
        <taxon>Entelegynae</taxon>
        <taxon>Araneoidea</taxon>
        <taxon>Araneidae</taxon>
        <taxon>Larinioides</taxon>
    </lineage>
</organism>
<dbReference type="InterPro" id="IPR029063">
    <property type="entry name" value="SAM-dependent_MTases_sf"/>
</dbReference>
<protein>
    <recommendedName>
        <fullName evidence="3">Methyltransferase</fullName>
    </recommendedName>
</protein>
<evidence type="ECO:0000313" key="1">
    <source>
        <dbReference type="EMBL" id="CAL1278014.1"/>
    </source>
</evidence>
<dbReference type="Gene3D" id="3.40.50.150">
    <property type="entry name" value="Vaccinia Virus protein VP39"/>
    <property type="match status" value="1"/>
</dbReference>
<evidence type="ECO:0008006" key="3">
    <source>
        <dbReference type="Google" id="ProtNLM"/>
    </source>
</evidence>
<sequence length="244" mass="28163">MDSNSWMHRVSAKRFIVCCKGEFGWEDLSRDVIMDVGCGVRGYGGQMILELFPAVGTIIGISKDQEEVDNLKETTKKIEFAVADIEKRETLQNYEGWITKVISIHVFHQIMEKEEAFRNIPLVEARRRSCSFVRYQVGNIRMVDGNAQKSQMERCLSGFQEVQCLGEERELAYPSDKDCKEALYKMYGKSFNISSELLDEFKEESFQVLLRLSKRNEDGKPCYRFTEMSFLFIKPTDGFASETS</sequence>
<evidence type="ECO:0000313" key="2">
    <source>
        <dbReference type="Proteomes" id="UP001497382"/>
    </source>
</evidence>
<name>A0AAV2A581_9ARAC</name>
<dbReference type="SUPFAM" id="SSF53335">
    <property type="entry name" value="S-adenosyl-L-methionine-dependent methyltransferases"/>
    <property type="match status" value="1"/>
</dbReference>